<dbReference type="InterPro" id="IPR045702">
    <property type="entry name" value="DUF6060"/>
</dbReference>
<proteinExistence type="predicted"/>
<feature type="chain" id="PRO_5040488150" evidence="1">
    <location>
        <begin position="21"/>
        <end position="228"/>
    </location>
</feature>
<name>A0A9N8PJU5_9PEZI</name>
<evidence type="ECO:0000256" key="1">
    <source>
        <dbReference type="SAM" id="SignalP"/>
    </source>
</evidence>
<evidence type="ECO:0000313" key="3">
    <source>
        <dbReference type="Proteomes" id="UP000714618"/>
    </source>
</evidence>
<dbReference type="Proteomes" id="UP000714618">
    <property type="component" value="Unassembled WGS sequence"/>
</dbReference>
<gene>
    <name evidence="2" type="ORF">AWRI4233_LOCUS7684</name>
</gene>
<reference evidence="2" key="1">
    <citation type="submission" date="2020-06" db="EMBL/GenBank/DDBJ databases">
        <authorList>
            <person name="Onetto C."/>
        </authorList>
    </citation>
    <scope>NUCLEOTIDE SEQUENCE</scope>
</reference>
<dbReference type="OrthoDB" id="3866623at2759"/>
<feature type="signal peptide" evidence="1">
    <location>
        <begin position="1"/>
        <end position="20"/>
    </location>
</feature>
<comment type="caution">
    <text evidence="2">The sequence shown here is derived from an EMBL/GenBank/DDBJ whole genome shotgun (WGS) entry which is preliminary data.</text>
</comment>
<dbReference type="EMBL" id="CAIJEO010000009">
    <property type="protein sequence ID" value="CAD0098860.1"/>
    <property type="molecule type" value="Genomic_DNA"/>
</dbReference>
<dbReference type="AlphaFoldDB" id="A0A9N8PJU5"/>
<sequence>MLTIQLISAFVLASCQQALAKSCSGFTAIDRPNGPTYTSIDGPRVISKGANCPATQNCTVPHGGYVTAGRTLNISDPSYADSVFKTISSVVELEFVETKTYPVSNGTMGFENGTSGYVIFTPYTICTTGRLSDCDAGELNGELVEACTLDLRSEGRLEGLTSPVITVGDDLETLTCNPANTTQAKNGNYSSSCTGSEEEADHTGAASALGGMSLLLLSGSLLVALVGF</sequence>
<evidence type="ECO:0000313" key="2">
    <source>
        <dbReference type="EMBL" id="CAD0098860.1"/>
    </source>
</evidence>
<keyword evidence="3" id="KW-1185">Reference proteome</keyword>
<dbReference type="Pfam" id="PF19535">
    <property type="entry name" value="DUF6060"/>
    <property type="match status" value="1"/>
</dbReference>
<keyword evidence="1" id="KW-0732">Signal</keyword>
<accession>A0A9N8PJU5</accession>
<organism evidence="2 3">
    <name type="scientific">Aureobasidium mustum</name>
    <dbReference type="NCBI Taxonomy" id="2773714"/>
    <lineage>
        <taxon>Eukaryota</taxon>
        <taxon>Fungi</taxon>
        <taxon>Dikarya</taxon>
        <taxon>Ascomycota</taxon>
        <taxon>Pezizomycotina</taxon>
        <taxon>Dothideomycetes</taxon>
        <taxon>Dothideomycetidae</taxon>
        <taxon>Dothideales</taxon>
        <taxon>Saccotheciaceae</taxon>
        <taxon>Aureobasidium</taxon>
    </lineage>
</organism>
<protein>
    <submittedName>
        <fullName evidence="2">Uncharacterized protein</fullName>
    </submittedName>
</protein>